<dbReference type="Pfam" id="PF10531">
    <property type="entry name" value="SLBB"/>
    <property type="match status" value="1"/>
</dbReference>
<dbReference type="Gene3D" id="1.10.150.280">
    <property type="entry name" value="AF1531-like domain"/>
    <property type="match status" value="1"/>
</dbReference>
<dbReference type="SUPFAM" id="SSF47781">
    <property type="entry name" value="RuvA domain 2-like"/>
    <property type="match status" value="1"/>
</dbReference>
<reference evidence="4 5" key="1">
    <citation type="journal article" date="2016" name="Int. J. Syst. Evol. Microbiol.">
        <title>Peptococcus simiae sp. nov., isolated from rhesus macaque faeces and emended description of the genus Peptococcus.</title>
        <authorList>
            <person name="Shkoporov A.N."/>
            <person name="Efimov B.A."/>
            <person name="Kondova I."/>
            <person name="Ouwerling B."/>
            <person name="Chaplin A.V."/>
            <person name="Shcherbakova V.A."/>
            <person name="Langermans J.A.M."/>
        </authorList>
    </citation>
    <scope>NUCLEOTIDE SEQUENCE [LARGE SCALE GENOMIC DNA]</scope>
    <source>
        <strain evidence="4 5">M108</strain>
    </source>
</reference>
<accession>A0ABW9GZA1</accession>
<feature type="transmembrane region" description="Helical" evidence="2">
    <location>
        <begin position="15"/>
        <end position="32"/>
    </location>
</feature>
<dbReference type="Pfam" id="PF12836">
    <property type="entry name" value="HHH_3"/>
    <property type="match status" value="1"/>
</dbReference>
<keyword evidence="2" id="KW-0472">Membrane</keyword>
<dbReference type="InterPro" id="IPR004509">
    <property type="entry name" value="Competence_ComEA_HhH"/>
</dbReference>
<evidence type="ECO:0000256" key="1">
    <source>
        <dbReference type="SAM" id="MobiDB-lite"/>
    </source>
</evidence>
<dbReference type="EMBL" id="JBJUVG010000008">
    <property type="protein sequence ID" value="MFM9413949.1"/>
    <property type="molecule type" value="Genomic_DNA"/>
</dbReference>
<dbReference type="InterPro" id="IPR019554">
    <property type="entry name" value="Soluble_ligand-bd"/>
</dbReference>
<dbReference type="RefSeq" id="WP_408977564.1">
    <property type="nucleotide sequence ID" value="NZ_JBJUVG010000008.1"/>
</dbReference>
<dbReference type="InterPro" id="IPR051675">
    <property type="entry name" value="Endo/Exo/Phosphatase_dom_1"/>
</dbReference>
<evidence type="ECO:0000259" key="3">
    <source>
        <dbReference type="SMART" id="SM00278"/>
    </source>
</evidence>
<dbReference type="NCBIfam" id="TIGR00426">
    <property type="entry name" value="competence protein ComEA helix-hairpin-helix repeat region"/>
    <property type="match status" value="1"/>
</dbReference>
<dbReference type="InterPro" id="IPR010994">
    <property type="entry name" value="RuvA_2-like"/>
</dbReference>
<dbReference type="PANTHER" id="PTHR21180:SF32">
    <property type="entry name" value="ENDONUCLEASE_EXONUCLEASE_PHOSPHATASE FAMILY DOMAIN-CONTAINING PROTEIN 1"/>
    <property type="match status" value="1"/>
</dbReference>
<name>A0ABW9GZA1_9FIRM</name>
<dbReference type="PANTHER" id="PTHR21180">
    <property type="entry name" value="ENDONUCLEASE/EXONUCLEASE/PHOSPHATASE FAMILY DOMAIN-CONTAINING PROTEIN 1"/>
    <property type="match status" value="1"/>
</dbReference>
<evidence type="ECO:0000313" key="4">
    <source>
        <dbReference type="EMBL" id="MFM9413949.1"/>
    </source>
</evidence>
<gene>
    <name evidence="4" type="ORF">ACKQTC_06185</name>
</gene>
<dbReference type="SMART" id="SM00278">
    <property type="entry name" value="HhH1"/>
    <property type="match status" value="2"/>
</dbReference>
<dbReference type="Proteomes" id="UP001631949">
    <property type="component" value="Unassembled WGS sequence"/>
</dbReference>
<feature type="domain" description="Helix-hairpin-helix DNA-binding motif class 1" evidence="3">
    <location>
        <begin position="161"/>
        <end position="180"/>
    </location>
</feature>
<keyword evidence="2" id="KW-1133">Transmembrane helix</keyword>
<evidence type="ECO:0000313" key="5">
    <source>
        <dbReference type="Proteomes" id="UP001631949"/>
    </source>
</evidence>
<evidence type="ECO:0000256" key="2">
    <source>
        <dbReference type="SAM" id="Phobius"/>
    </source>
</evidence>
<dbReference type="InterPro" id="IPR003583">
    <property type="entry name" value="Hlx-hairpin-Hlx_DNA-bd_motif"/>
</dbReference>
<comment type="caution">
    <text evidence="4">The sequence shown here is derived from an EMBL/GenBank/DDBJ whole genome shotgun (WGS) entry which is preliminary data.</text>
</comment>
<feature type="region of interest" description="Disordered" evidence="1">
    <location>
        <begin position="129"/>
        <end position="148"/>
    </location>
</feature>
<proteinExistence type="predicted"/>
<protein>
    <submittedName>
        <fullName evidence="4">Helix-hairpin-helix domain-containing protein</fullName>
    </submittedName>
</protein>
<dbReference type="Gene3D" id="3.10.560.10">
    <property type="entry name" value="Outer membrane lipoprotein wza domain like"/>
    <property type="match status" value="1"/>
</dbReference>
<feature type="domain" description="Helix-hairpin-helix DNA-binding motif class 1" evidence="3">
    <location>
        <begin position="191"/>
        <end position="210"/>
    </location>
</feature>
<keyword evidence="5" id="KW-1185">Reference proteome</keyword>
<organism evidence="4 5">
    <name type="scientific">Peptococcus simiae</name>
    <dbReference type="NCBI Taxonomy" id="1643805"/>
    <lineage>
        <taxon>Bacteria</taxon>
        <taxon>Bacillati</taxon>
        <taxon>Bacillota</taxon>
        <taxon>Clostridia</taxon>
        <taxon>Eubacteriales</taxon>
        <taxon>Peptococcaceae</taxon>
        <taxon>Peptococcus</taxon>
    </lineage>
</organism>
<sequence length="213" mass="22528">MEKFFNWLDDHGGRQTWALVILALVFAGAWFWQQGPTREDRLPVVADNAKLIKTDRPDEFEALDEDKDKPTEATVHVSGAVAKPGVYTLSADARVNDAIQVAGGPLPEADLDALNLAQPLIDGTKIAVPRQGETPPAPAPGTVGTGSTGAGAVSINAASVEELQQLPGVGPAKAQAIVAYREAHGGFRALEELKEVSGIGEKTYERLAADIQL</sequence>
<keyword evidence="2" id="KW-0812">Transmembrane</keyword>